<proteinExistence type="predicted"/>
<dbReference type="Gene3D" id="1.10.10.10">
    <property type="entry name" value="Winged helix-like DNA-binding domain superfamily/Winged helix DNA-binding domain"/>
    <property type="match status" value="1"/>
</dbReference>
<protein>
    <submittedName>
        <fullName evidence="5">Transcriptional regulator, GntR family</fullName>
    </submittedName>
</protein>
<dbReference type="Pfam" id="PF00392">
    <property type="entry name" value="GntR"/>
    <property type="match status" value="1"/>
</dbReference>
<organism evidence="5 6">
    <name type="scientific">Deinococcus maricopensis (strain DSM 21211 / LMG 22137 / NRRL B-23946 / LB-34)</name>
    <dbReference type="NCBI Taxonomy" id="709986"/>
    <lineage>
        <taxon>Bacteria</taxon>
        <taxon>Thermotogati</taxon>
        <taxon>Deinococcota</taxon>
        <taxon>Deinococci</taxon>
        <taxon>Deinococcales</taxon>
        <taxon>Deinococcaceae</taxon>
        <taxon>Deinococcus</taxon>
    </lineage>
</organism>
<dbReference type="OrthoDB" id="9781630at2"/>
<dbReference type="SMART" id="SM00895">
    <property type="entry name" value="FCD"/>
    <property type="match status" value="1"/>
</dbReference>
<dbReference type="Gene3D" id="1.20.120.530">
    <property type="entry name" value="GntR ligand-binding domain-like"/>
    <property type="match status" value="1"/>
</dbReference>
<dbReference type="InterPro" id="IPR008920">
    <property type="entry name" value="TF_FadR/GntR_C"/>
</dbReference>
<keyword evidence="6" id="KW-1185">Reference proteome</keyword>
<dbReference type="PROSITE" id="PS50949">
    <property type="entry name" value="HTH_GNTR"/>
    <property type="match status" value="1"/>
</dbReference>
<feature type="domain" description="HTH gntR-type" evidence="4">
    <location>
        <begin position="6"/>
        <end position="73"/>
    </location>
</feature>
<dbReference type="EMBL" id="CP002454">
    <property type="protein sequence ID" value="ADV67014.1"/>
    <property type="molecule type" value="Genomic_DNA"/>
</dbReference>
<reference evidence="6" key="2">
    <citation type="submission" date="2011-01" db="EMBL/GenBank/DDBJ databases">
        <title>The complete genome of Deinococcus maricopensis DSM 21211.</title>
        <authorList>
            <consortium name="US DOE Joint Genome Institute (JGI-PGF)"/>
            <person name="Lucas S."/>
            <person name="Copeland A."/>
            <person name="Lapidus A."/>
            <person name="Goodwin L."/>
            <person name="Pitluck S."/>
            <person name="Kyrpides N."/>
            <person name="Mavromatis K."/>
            <person name="Pagani I."/>
            <person name="Ivanova N."/>
            <person name="Ovchinnikova G."/>
            <person name="Zeytun A."/>
            <person name="Detter J.C."/>
            <person name="Han C."/>
            <person name="Land M."/>
            <person name="Hauser L."/>
            <person name="Markowitz V."/>
            <person name="Cheng J.-F."/>
            <person name="Hugenholtz P."/>
            <person name="Woyke T."/>
            <person name="Wu D."/>
            <person name="Pukall R."/>
            <person name="Gehrich-Schroeter G."/>
            <person name="Brambilla E."/>
            <person name="Klenk H.-P."/>
            <person name="Eisen J.A."/>
        </authorList>
    </citation>
    <scope>NUCLEOTIDE SEQUENCE [LARGE SCALE GENOMIC DNA]</scope>
    <source>
        <strain evidence="6">DSM 21211 / LMG 22137 / NRRL B-23946 / LB-34</strain>
    </source>
</reference>
<dbReference type="PRINTS" id="PR00035">
    <property type="entry name" value="HTHGNTR"/>
</dbReference>
<dbReference type="InterPro" id="IPR036388">
    <property type="entry name" value="WH-like_DNA-bd_sf"/>
</dbReference>
<evidence type="ECO:0000259" key="4">
    <source>
        <dbReference type="PROSITE" id="PS50949"/>
    </source>
</evidence>
<accession>E8U7H5</accession>
<evidence type="ECO:0000256" key="3">
    <source>
        <dbReference type="ARBA" id="ARBA00023163"/>
    </source>
</evidence>
<sequence>MFERPALIRDEVYGHLRDLIVRGELTPGEKLAEIDLCARLGVSRTPIREAIQRLVQEGLLDASANRGVRVRRVTAQEARDAYRVRETLDGLAAELAAHHHTPEDARDLQTALGTLDAAPDDYRTQTQLDLAYHAVITRAARNPVLADLARTLEHRVALIKHQTRTYNAHPDTRTQHHAILDAILARDGQRARDAAQAHVRTFAALALHDLEHPDAAQETPNV</sequence>
<evidence type="ECO:0000313" key="5">
    <source>
        <dbReference type="EMBL" id="ADV67014.1"/>
    </source>
</evidence>
<evidence type="ECO:0000256" key="1">
    <source>
        <dbReference type="ARBA" id="ARBA00023015"/>
    </source>
</evidence>
<dbReference type="SUPFAM" id="SSF46785">
    <property type="entry name" value="Winged helix' DNA-binding domain"/>
    <property type="match status" value="1"/>
</dbReference>
<dbReference type="KEGG" id="dmr:Deima_1364"/>
<dbReference type="InterPro" id="IPR011711">
    <property type="entry name" value="GntR_C"/>
</dbReference>
<dbReference type="CDD" id="cd07377">
    <property type="entry name" value="WHTH_GntR"/>
    <property type="match status" value="1"/>
</dbReference>
<dbReference type="eggNOG" id="COG1802">
    <property type="taxonomic scope" value="Bacteria"/>
</dbReference>
<dbReference type="PANTHER" id="PTHR43537">
    <property type="entry name" value="TRANSCRIPTIONAL REGULATOR, GNTR FAMILY"/>
    <property type="match status" value="1"/>
</dbReference>
<keyword evidence="3" id="KW-0804">Transcription</keyword>
<dbReference type="SUPFAM" id="SSF48008">
    <property type="entry name" value="GntR ligand-binding domain-like"/>
    <property type="match status" value="1"/>
</dbReference>
<dbReference type="Proteomes" id="UP000008635">
    <property type="component" value="Chromosome"/>
</dbReference>
<gene>
    <name evidence="5" type="ordered locus">Deima_1364</name>
</gene>
<name>E8U7H5_DEIML</name>
<dbReference type="HOGENOM" id="CLU_017584_5_5_0"/>
<dbReference type="InterPro" id="IPR000524">
    <property type="entry name" value="Tscrpt_reg_HTH_GntR"/>
</dbReference>
<keyword evidence="1" id="KW-0805">Transcription regulation</keyword>
<dbReference type="GO" id="GO:0003677">
    <property type="term" value="F:DNA binding"/>
    <property type="evidence" value="ECO:0007669"/>
    <property type="project" value="UniProtKB-KW"/>
</dbReference>
<reference evidence="5 6" key="1">
    <citation type="journal article" date="2011" name="Stand. Genomic Sci.">
        <title>Complete genome sequence of Deinococcus maricopensis type strain (LB-34).</title>
        <authorList>
            <person name="Pukall R."/>
            <person name="Zeytun A."/>
            <person name="Lucas S."/>
            <person name="Lapidus A."/>
            <person name="Hammon N."/>
            <person name="Deshpande S."/>
            <person name="Nolan M."/>
            <person name="Cheng J.F."/>
            <person name="Pitluck S."/>
            <person name="Liolios K."/>
            <person name="Pagani I."/>
            <person name="Mikhailova N."/>
            <person name="Ivanova N."/>
            <person name="Mavromatis K."/>
            <person name="Pati A."/>
            <person name="Tapia R."/>
            <person name="Han C."/>
            <person name="Goodwin L."/>
            <person name="Chen A."/>
            <person name="Palaniappan K."/>
            <person name="Land M."/>
            <person name="Hauser L."/>
            <person name="Chang Y.J."/>
            <person name="Jeffries C.D."/>
            <person name="Brambilla E.M."/>
            <person name="Rohde M."/>
            <person name="Goker M."/>
            <person name="Detter J.C."/>
            <person name="Woyke T."/>
            <person name="Bristow J."/>
            <person name="Eisen J.A."/>
            <person name="Markowitz V."/>
            <person name="Hugenholtz P."/>
            <person name="Kyrpides N.C."/>
            <person name="Klenk H.P."/>
        </authorList>
    </citation>
    <scope>NUCLEOTIDE SEQUENCE [LARGE SCALE GENOMIC DNA]</scope>
    <source>
        <strain evidence="6">DSM 21211 / LMG 22137 / NRRL B-23946 / LB-34</strain>
    </source>
</reference>
<dbReference type="RefSeq" id="WP_013556519.1">
    <property type="nucleotide sequence ID" value="NC_014958.1"/>
</dbReference>
<evidence type="ECO:0000256" key="2">
    <source>
        <dbReference type="ARBA" id="ARBA00023125"/>
    </source>
</evidence>
<dbReference type="PANTHER" id="PTHR43537:SF24">
    <property type="entry name" value="GLUCONATE OPERON TRANSCRIPTIONAL REPRESSOR"/>
    <property type="match status" value="1"/>
</dbReference>
<dbReference type="AlphaFoldDB" id="E8U7H5"/>
<keyword evidence="2" id="KW-0238">DNA-binding</keyword>
<dbReference type="InterPro" id="IPR036390">
    <property type="entry name" value="WH_DNA-bd_sf"/>
</dbReference>
<dbReference type="SMART" id="SM00345">
    <property type="entry name" value="HTH_GNTR"/>
    <property type="match status" value="1"/>
</dbReference>
<dbReference type="GO" id="GO:0003700">
    <property type="term" value="F:DNA-binding transcription factor activity"/>
    <property type="evidence" value="ECO:0007669"/>
    <property type="project" value="InterPro"/>
</dbReference>
<evidence type="ECO:0000313" key="6">
    <source>
        <dbReference type="Proteomes" id="UP000008635"/>
    </source>
</evidence>
<dbReference type="Pfam" id="PF07729">
    <property type="entry name" value="FCD"/>
    <property type="match status" value="1"/>
</dbReference>
<dbReference type="STRING" id="709986.Deima_1364"/>